<dbReference type="InterPro" id="IPR000131">
    <property type="entry name" value="ATP_synth_F1_gsu"/>
</dbReference>
<dbReference type="EMBL" id="FTOB01000002">
    <property type="protein sequence ID" value="SIS53539.1"/>
    <property type="molecule type" value="Genomic_DNA"/>
</dbReference>
<comment type="subcellular location">
    <subcellularLocation>
        <location evidence="2">Membrane</location>
        <topology evidence="2">Peripheral membrane protein</topology>
    </subcellularLocation>
</comment>
<dbReference type="Pfam" id="PF00231">
    <property type="entry name" value="ATP-synt"/>
    <property type="match status" value="1"/>
</dbReference>
<dbReference type="Gene3D" id="1.10.287.80">
    <property type="entry name" value="ATP synthase, gamma subunit, helix hairpin domain"/>
    <property type="match status" value="1"/>
</dbReference>
<keyword evidence="5" id="KW-0375">Hydrogen ion transport</keyword>
<evidence type="ECO:0000256" key="5">
    <source>
        <dbReference type="ARBA" id="ARBA00022781"/>
    </source>
</evidence>
<dbReference type="NCBIfam" id="TIGR03323">
    <property type="entry name" value="alt_F1F0_F1_gam"/>
    <property type="match status" value="1"/>
</dbReference>
<keyword evidence="4" id="KW-0813">Transport</keyword>
<comment type="caution">
    <text evidence="10">The sequence shown here is derived from an EMBL/GenBank/DDBJ whole genome shotgun (WGS) entry which is preliminary data.</text>
</comment>
<sequence>MDSLESLTRQITGAKELNSIVRTMKAMAAANIGQYERAMESLGDYWTNVSLGLVAYLRHIGLESPIVKQGANPKKGPKSICAIVFGSDQGFVGQFNDALSEYVQESLSAHQGKMEIWTVGVRIPLLLKDRGMTVTKEFNLPNSIHAITALIGSILLQVEENRENGNIDEYYLFHNHLENEGSYRQEKSRLFPLDAKWQQENGRLKWPSQKQPEVIGDSAKLIGSLIREYLFVSLYKTCTESLASENLSRLNAMQRAEKNIEELLDDIGHTYHRLRQSSIDEELFDVVSGFTALKKDKKLGV</sequence>
<dbReference type="PRINTS" id="PR00126">
    <property type="entry name" value="ATPASEGAMMA"/>
</dbReference>
<dbReference type="Gene3D" id="3.40.1380.10">
    <property type="match status" value="1"/>
</dbReference>
<evidence type="ECO:0000256" key="7">
    <source>
        <dbReference type="ARBA" id="ARBA00023136"/>
    </source>
</evidence>
<keyword evidence="11" id="KW-1185">Reference proteome</keyword>
<dbReference type="InterPro" id="IPR035968">
    <property type="entry name" value="ATP_synth_F1_ATPase_gsu"/>
</dbReference>
<dbReference type="CDD" id="cd12151">
    <property type="entry name" value="F1-ATPase_gamma"/>
    <property type="match status" value="1"/>
</dbReference>
<dbReference type="RefSeq" id="WP_076454370.1">
    <property type="nucleotide sequence ID" value="NZ_FTOB01000002.1"/>
</dbReference>
<evidence type="ECO:0000256" key="6">
    <source>
        <dbReference type="ARBA" id="ARBA00023065"/>
    </source>
</evidence>
<keyword evidence="8" id="KW-0139">CF(1)</keyword>
<dbReference type="InterPro" id="IPR017709">
    <property type="entry name" value="Alt_ATP_synth_F1_gsu"/>
</dbReference>
<evidence type="ECO:0000256" key="4">
    <source>
        <dbReference type="ARBA" id="ARBA00022448"/>
    </source>
</evidence>
<evidence type="ECO:0000313" key="10">
    <source>
        <dbReference type="EMBL" id="SIS53539.1"/>
    </source>
</evidence>
<dbReference type="SUPFAM" id="SSF52943">
    <property type="entry name" value="ATP synthase (F1-ATPase), gamma subunit"/>
    <property type="match status" value="1"/>
</dbReference>
<evidence type="ECO:0000256" key="2">
    <source>
        <dbReference type="ARBA" id="ARBA00004170"/>
    </source>
</evidence>
<keyword evidence="9" id="KW-0066">ATP synthesis</keyword>
<comment type="similarity">
    <text evidence="3">Belongs to the ATPase gamma chain family.</text>
</comment>
<proteinExistence type="inferred from homology"/>
<reference evidence="10 11" key="1">
    <citation type="submission" date="2017-01" db="EMBL/GenBank/DDBJ databases">
        <authorList>
            <person name="Varghese N."/>
            <person name="Submissions S."/>
        </authorList>
    </citation>
    <scope>NUCLEOTIDE SEQUENCE [LARGE SCALE GENOMIC DNA]</scope>
    <source>
        <strain evidence="10 11">DSM 2061</strain>
    </source>
</reference>
<keyword evidence="6" id="KW-0406">Ion transport</keyword>
<name>A0ABY1KNP0_9FLAO</name>
<dbReference type="PANTHER" id="PTHR11693:SF22">
    <property type="entry name" value="ATP SYNTHASE SUBUNIT GAMMA, MITOCHONDRIAL"/>
    <property type="match status" value="1"/>
</dbReference>
<organism evidence="10 11">
    <name type="scientific">Zobellia uliginosa</name>
    <dbReference type="NCBI Taxonomy" id="143224"/>
    <lineage>
        <taxon>Bacteria</taxon>
        <taxon>Pseudomonadati</taxon>
        <taxon>Bacteroidota</taxon>
        <taxon>Flavobacteriia</taxon>
        <taxon>Flavobacteriales</taxon>
        <taxon>Flavobacteriaceae</taxon>
        <taxon>Zobellia</taxon>
    </lineage>
</organism>
<accession>A0ABY1KNP0</accession>
<protein>
    <submittedName>
        <fullName evidence="10">F-type H+-transporting ATPase subunit gamma</fullName>
    </submittedName>
</protein>
<gene>
    <name evidence="10" type="ORF">SAMN05421766_102609</name>
</gene>
<evidence type="ECO:0000313" key="11">
    <source>
        <dbReference type="Proteomes" id="UP000185728"/>
    </source>
</evidence>
<evidence type="ECO:0000256" key="3">
    <source>
        <dbReference type="ARBA" id="ARBA00007681"/>
    </source>
</evidence>
<evidence type="ECO:0000256" key="8">
    <source>
        <dbReference type="ARBA" id="ARBA00023196"/>
    </source>
</evidence>
<keyword evidence="7" id="KW-0472">Membrane</keyword>
<evidence type="ECO:0000256" key="9">
    <source>
        <dbReference type="ARBA" id="ARBA00023310"/>
    </source>
</evidence>
<dbReference type="Proteomes" id="UP000185728">
    <property type="component" value="Unassembled WGS sequence"/>
</dbReference>
<evidence type="ECO:0000256" key="1">
    <source>
        <dbReference type="ARBA" id="ARBA00003456"/>
    </source>
</evidence>
<dbReference type="PANTHER" id="PTHR11693">
    <property type="entry name" value="ATP SYNTHASE GAMMA CHAIN"/>
    <property type="match status" value="1"/>
</dbReference>
<comment type="function">
    <text evidence="1">Produces ATP from ADP in the presence of a proton gradient across the membrane. The gamma chain is believed to be important in regulating ATPase activity and the flow of protons through the CF(0) complex.</text>
</comment>